<organism evidence="1 2">
    <name type="scientific">Aerophobetes bacterium</name>
    <dbReference type="NCBI Taxonomy" id="2030807"/>
    <lineage>
        <taxon>Bacteria</taxon>
        <taxon>Candidatus Aerophobota</taxon>
    </lineage>
</organism>
<dbReference type="EMBL" id="SOIZ01000071">
    <property type="protein sequence ID" value="TET64063.1"/>
    <property type="molecule type" value="Genomic_DNA"/>
</dbReference>
<dbReference type="AlphaFoldDB" id="A0A523WAL0"/>
<evidence type="ECO:0000313" key="1">
    <source>
        <dbReference type="EMBL" id="TET64063.1"/>
    </source>
</evidence>
<name>A0A523WAL0_UNCAE</name>
<reference evidence="1 2" key="1">
    <citation type="submission" date="2019-03" db="EMBL/GenBank/DDBJ databases">
        <title>Metabolic potential of uncultured bacteria and archaea associated with petroleum seepage in deep-sea sediments.</title>
        <authorList>
            <person name="Dong X."/>
            <person name="Hubert C."/>
        </authorList>
    </citation>
    <scope>NUCLEOTIDE SEQUENCE [LARGE SCALE GENOMIC DNA]</scope>
    <source>
        <strain evidence="1">E29_bin52</strain>
    </source>
</reference>
<accession>A0A523WAL0</accession>
<evidence type="ECO:0000313" key="2">
    <source>
        <dbReference type="Proteomes" id="UP000319130"/>
    </source>
</evidence>
<dbReference type="Proteomes" id="UP000319130">
    <property type="component" value="Unassembled WGS sequence"/>
</dbReference>
<sequence>MTAASEDLMGRPLREVLEDYKKRKISLEEADELIRGYVCIGEEAKSDLDRKKRRGVPEIVLAEGKSEDDVV</sequence>
<proteinExistence type="predicted"/>
<comment type="caution">
    <text evidence="1">The sequence shown here is derived from an EMBL/GenBank/DDBJ whole genome shotgun (WGS) entry which is preliminary data.</text>
</comment>
<gene>
    <name evidence="1" type="ORF">E3J48_01655</name>
</gene>
<feature type="non-terminal residue" evidence="1">
    <location>
        <position position="71"/>
    </location>
</feature>
<protein>
    <submittedName>
        <fullName evidence="1">Uncharacterized protein</fullName>
    </submittedName>
</protein>